<feature type="transmembrane region" description="Helical" evidence="1">
    <location>
        <begin position="40"/>
        <end position="60"/>
    </location>
</feature>
<dbReference type="Gene3D" id="3.30.70.270">
    <property type="match status" value="1"/>
</dbReference>
<proteinExistence type="predicted"/>
<dbReference type="CDD" id="cd01949">
    <property type="entry name" value="GGDEF"/>
    <property type="match status" value="1"/>
</dbReference>
<keyword evidence="1" id="KW-1133">Transmembrane helix</keyword>
<evidence type="ECO:0000256" key="1">
    <source>
        <dbReference type="SAM" id="Phobius"/>
    </source>
</evidence>
<keyword evidence="4" id="KW-1185">Reference proteome</keyword>
<evidence type="ECO:0000313" key="3">
    <source>
        <dbReference type="EMBL" id="MEN0645351.1"/>
    </source>
</evidence>
<dbReference type="NCBIfam" id="TIGR00254">
    <property type="entry name" value="GGDEF"/>
    <property type="match status" value="1"/>
</dbReference>
<dbReference type="SUPFAM" id="SSF55073">
    <property type="entry name" value="Nucleotide cyclase"/>
    <property type="match status" value="1"/>
</dbReference>
<accession>A0ABU9VN73</accession>
<feature type="domain" description="GGDEF" evidence="2">
    <location>
        <begin position="383"/>
        <end position="517"/>
    </location>
</feature>
<dbReference type="PROSITE" id="PS50887">
    <property type="entry name" value="GGDEF"/>
    <property type="match status" value="1"/>
</dbReference>
<dbReference type="InterPro" id="IPR029787">
    <property type="entry name" value="Nucleotide_cyclase"/>
</dbReference>
<organism evidence="3 4">
    <name type="scientific">Alkalicoccobacillus gibsonii</name>
    <dbReference type="NCBI Taxonomy" id="79881"/>
    <lineage>
        <taxon>Bacteria</taxon>
        <taxon>Bacillati</taxon>
        <taxon>Bacillota</taxon>
        <taxon>Bacilli</taxon>
        <taxon>Bacillales</taxon>
        <taxon>Bacillaceae</taxon>
        <taxon>Alkalicoccobacillus</taxon>
    </lineage>
</organism>
<dbReference type="InterPro" id="IPR035965">
    <property type="entry name" value="PAS-like_dom_sf"/>
</dbReference>
<dbReference type="InterPro" id="IPR050469">
    <property type="entry name" value="Diguanylate_Cyclase"/>
</dbReference>
<sequence length="520" mass="59363">MSSNLTAYIALFSTSGVINLYLCMYVFFRRHQYTNIAYYFMLYTVSISIYCFGSALGLTATTLSGLKFWNTILYIGMPASATLGLLFAMKYLGMKIKAAWALPLLSISAITCVMVATNDFHNLHYKVFEIDPVLGAPFVVQEIGPWYIFHGILTFSSMFVAFLLMLSRWRETARVYRAQLLFLLIGQFIPMVTAFIYLLGFTPPGIDPVPMVLWFTSLLYVWSINTTRMFAVVPIAKDAIFNSINDGVVVLDDTHQLIEFNQSFKGMFPLIHRSMYGMNFNQVWQELVDEPFPLTLDASSVTSEINLESFPIPYIYQIRMLPLQHANNQKGMLLIFTEVSELKRLQRELENRAYYDELTQLYNRRAFFEKGELDLILAKEDELPYSLILFDVDHFKKVNDRFGHDVGDLLLKHVADVCKSQLEESSIFARYGGEEFVIGLKDKTGSEAEKVAERLRLKLESSPLVLPEQAITVTVSSGVAEAQAHTEETLHQLLKKSDEALYVAKRQGRNQVQMYRENVG</sequence>
<protein>
    <submittedName>
        <fullName evidence="3">Diguanylate cyclase</fullName>
        <ecNumber evidence="3">2.7.7.65</ecNumber>
    </submittedName>
</protein>
<dbReference type="InterPro" id="IPR043128">
    <property type="entry name" value="Rev_trsase/Diguanyl_cyclase"/>
</dbReference>
<dbReference type="Pfam" id="PF00990">
    <property type="entry name" value="GGDEF"/>
    <property type="match status" value="1"/>
</dbReference>
<dbReference type="RefSeq" id="WP_343131924.1">
    <property type="nucleotide sequence ID" value="NZ_JBCITK010000001.1"/>
</dbReference>
<keyword evidence="1" id="KW-0472">Membrane</keyword>
<feature type="transmembrane region" description="Helical" evidence="1">
    <location>
        <begin position="6"/>
        <end position="28"/>
    </location>
</feature>
<dbReference type="GO" id="GO:0052621">
    <property type="term" value="F:diguanylate cyclase activity"/>
    <property type="evidence" value="ECO:0007669"/>
    <property type="project" value="UniProtKB-EC"/>
</dbReference>
<evidence type="ECO:0000313" key="4">
    <source>
        <dbReference type="Proteomes" id="UP001418796"/>
    </source>
</evidence>
<reference evidence="3 4" key="1">
    <citation type="submission" date="2024-03" db="EMBL/GenBank/DDBJ databases">
        <title>Bacilli Hybrid Assemblies.</title>
        <authorList>
            <person name="Kovac J."/>
        </authorList>
    </citation>
    <scope>NUCLEOTIDE SEQUENCE [LARGE SCALE GENOMIC DNA]</scope>
    <source>
        <strain evidence="3 4">FSL R7-0666</strain>
    </source>
</reference>
<feature type="transmembrane region" description="Helical" evidence="1">
    <location>
        <begin position="211"/>
        <end position="231"/>
    </location>
</feature>
<feature type="transmembrane region" description="Helical" evidence="1">
    <location>
        <begin position="147"/>
        <end position="166"/>
    </location>
</feature>
<dbReference type="SMART" id="SM00267">
    <property type="entry name" value="GGDEF"/>
    <property type="match status" value="1"/>
</dbReference>
<gene>
    <name evidence="3" type="ORF">MKY91_19485</name>
</gene>
<feature type="transmembrane region" description="Helical" evidence="1">
    <location>
        <begin position="178"/>
        <end position="199"/>
    </location>
</feature>
<dbReference type="InterPro" id="IPR031621">
    <property type="entry name" value="HisKA_7TM"/>
</dbReference>
<dbReference type="Gene3D" id="3.30.450.20">
    <property type="entry name" value="PAS domain"/>
    <property type="match status" value="1"/>
</dbReference>
<dbReference type="EMBL" id="JBCITK010000001">
    <property type="protein sequence ID" value="MEN0645351.1"/>
    <property type="molecule type" value="Genomic_DNA"/>
</dbReference>
<dbReference type="PANTHER" id="PTHR45138:SF9">
    <property type="entry name" value="DIGUANYLATE CYCLASE DGCM-RELATED"/>
    <property type="match status" value="1"/>
</dbReference>
<name>A0ABU9VN73_9BACI</name>
<dbReference type="EC" id="2.7.7.65" evidence="3"/>
<feature type="transmembrane region" description="Helical" evidence="1">
    <location>
        <begin position="72"/>
        <end position="92"/>
    </location>
</feature>
<keyword evidence="3" id="KW-0808">Transferase</keyword>
<dbReference type="SUPFAM" id="SSF55785">
    <property type="entry name" value="PYP-like sensor domain (PAS domain)"/>
    <property type="match status" value="1"/>
</dbReference>
<dbReference type="Proteomes" id="UP001418796">
    <property type="component" value="Unassembled WGS sequence"/>
</dbReference>
<dbReference type="Pfam" id="PF16927">
    <property type="entry name" value="HisKA_7TM"/>
    <property type="match status" value="1"/>
</dbReference>
<comment type="caution">
    <text evidence="3">The sequence shown here is derived from an EMBL/GenBank/DDBJ whole genome shotgun (WGS) entry which is preliminary data.</text>
</comment>
<evidence type="ECO:0000259" key="2">
    <source>
        <dbReference type="PROSITE" id="PS50887"/>
    </source>
</evidence>
<dbReference type="PANTHER" id="PTHR45138">
    <property type="entry name" value="REGULATORY COMPONENTS OF SENSORY TRANSDUCTION SYSTEM"/>
    <property type="match status" value="1"/>
</dbReference>
<keyword evidence="1" id="KW-0812">Transmembrane</keyword>
<dbReference type="InterPro" id="IPR000160">
    <property type="entry name" value="GGDEF_dom"/>
</dbReference>
<keyword evidence="3" id="KW-0548">Nucleotidyltransferase</keyword>
<feature type="transmembrane region" description="Helical" evidence="1">
    <location>
        <begin position="99"/>
        <end position="117"/>
    </location>
</feature>